<accession>A0AAJ1EIU1</accession>
<feature type="region of interest" description="Disordered" evidence="1">
    <location>
        <begin position="76"/>
        <end position="105"/>
    </location>
</feature>
<evidence type="ECO:0000256" key="1">
    <source>
        <dbReference type="SAM" id="MobiDB-lite"/>
    </source>
</evidence>
<dbReference type="Pfam" id="PF09720">
    <property type="entry name" value="Unstab_antitox"/>
    <property type="match status" value="1"/>
</dbReference>
<protein>
    <submittedName>
        <fullName evidence="2">Addiction module protein</fullName>
    </submittedName>
</protein>
<proteinExistence type="predicted"/>
<dbReference type="EMBL" id="JAIOIU010000031">
    <property type="protein sequence ID" value="MBZ0159030.1"/>
    <property type="molecule type" value="Genomic_DNA"/>
</dbReference>
<dbReference type="InterPro" id="IPR013406">
    <property type="entry name" value="CHP02574_addiction_mod"/>
</dbReference>
<comment type="caution">
    <text evidence="2">The sequence shown here is derived from an EMBL/GenBank/DDBJ whole genome shotgun (WGS) entry which is preliminary data.</text>
</comment>
<feature type="compositionally biased region" description="Polar residues" evidence="1">
    <location>
        <begin position="90"/>
        <end position="105"/>
    </location>
</feature>
<organism evidence="2 3">
    <name type="scientific">Candidatus Methylomirabilis tolerans</name>
    <dbReference type="NCBI Taxonomy" id="3123416"/>
    <lineage>
        <taxon>Bacteria</taxon>
        <taxon>Candidatus Methylomirabilota</taxon>
        <taxon>Candidatus Methylomirabilia</taxon>
        <taxon>Candidatus Methylomirabilales</taxon>
        <taxon>Candidatus Methylomirabilaceae</taxon>
        <taxon>Candidatus Methylomirabilis</taxon>
    </lineage>
</organism>
<gene>
    <name evidence="2" type="ORF">K8G79_02615</name>
</gene>
<dbReference type="AlphaFoldDB" id="A0AAJ1EIU1"/>
<evidence type="ECO:0000313" key="3">
    <source>
        <dbReference type="Proteomes" id="UP001197609"/>
    </source>
</evidence>
<dbReference type="Proteomes" id="UP001197609">
    <property type="component" value="Unassembled WGS sequence"/>
</dbReference>
<reference evidence="2 3" key="1">
    <citation type="journal article" date="2021" name="bioRxiv">
        <title>Unraveling nitrogen, sulfur and carbon metabolic pathways and microbial community transcriptional responses to substrate deprivation and toxicity stresses in a bioreactor mimicking anoxic brackish coastal sediment conditions.</title>
        <authorList>
            <person name="Martins P.D."/>
            <person name="Echeveste M.J."/>
            <person name="Arshad A."/>
            <person name="Kurth J."/>
            <person name="Ouboter H."/>
            <person name="Jetten M.S.M."/>
            <person name="Welte C.U."/>
        </authorList>
    </citation>
    <scope>NUCLEOTIDE SEQUENCE [LARGE SCALE GENOMIC DNA]</scope>
    <source>
        <strain evidence="2">MAG_38</strain>
    </source>
</reference>
<name>A0AAJ1EIU1_9BACT</name>
<evidence type="ECO:0000313" key="2">
    <source>
        <dbReference type="EMBL" id="MBZ0159030.1"/>
    </source>
</evidence>
<sequence>MATTVEKLAEQAMTLPTESRARLADLLVESLDTQELEHIDRLWVAEAKRRRDDVRKRRVKAIPGDEALQKVRDAIRRSNGISTRKHWRSTGRQPSTTQSAIQPLP</sequence>